<evidence type="ECO:0000313" key="2">
    <source>
        <dbReference type="EMBL" id="GER37522.1"/>
    </source>
</evidence>
<evidence type="ECO:0000313" key="3">
    <source>
        <dbReference type="Proteomes" id="UP000325081"/>
    </source>
</evidence>
<dbReference type="AlphaFoldDB" id="A0A5A7PY94"/>
<feature type="chain" id="PRO_5022850360" evidence="1">
    <location>
        <begin position="18"/>
        <end position="154"/>
    </location>
</feature>
<dbReference type="PANTHER" id="PTHR37249:SF3">
    <property type="entry name" value="OS03G0206201 PROTEIN"/>
    <property type="match status" value="1"/>
</dbReference>
<dbReference type="PANTHER" id="PTHR37249">
    <property type="entry name" value="OS03G0206201 PROTEIN"/>
    <property type="match status" value="1"/>
</dbReference>
<gene>
    <name evidence="2" type="ORF">STAS_13932</name>
</gene>
<organism evidence="2 3">
    <name type="scientific">Striga asiatica</name>
    <name type="common">Asiatic witchweed</name>
    <name type="synonym">Buchnera asiatica</name>
    <dbReference type="NCBI Taxonomy" id="4170"/>
    <lineage>
        <taxon>Eukaryota</taxon>
        <taxon>Viridiplantae</taxon>
        <taxon>Streptophyta</taxon>
        <taxon>Embryophyta</taxon>
        <taxon>Tracheophyta</taxon>
        <taxon>Spermatophyta</taxon>
        <taxon>Magnoliopsida</taxon>
        <taxon>eudicotyledons</taxon>
        <taxon>Gunneridae</taxon>
        <taxon>Pentapetalae</taxon>
        <taxon>asterids</taxon>
        <taxon>lamiids</taxon>
        <taxon>Lamiales</taxon>
        <taxon>Orobanchaceae</taxon>
        <taxon>Buchnereae</taxon>
        <taxon>Striga</taxon>
    </lineage>
</organism>
<evidence type="ECO:0000256" key="1">
    <source>
        <dbReference type="SAM" id="SignalP"/>
    </source>
</evidence>
<proteinExistence type="predicted"/>
<keyword evidence="3" id="KW-1185">Reference proteome</keyword>
<sequence>MKAFGLLCLFLLLETTAFMYSSKGGAGFNTGNDAVTWIVKSRKLTLQCLIKNVLQISDMDYQPIDPVPRSKVSIRPGPVMHGSPLLPYIPKPCPSPRHGGYNLGAFDFGIQGFSSLPKTTDMWWRSKERQWELEEEHMKGVSIFPVQAMIFSKQ</sequence>
<reference evidence="3" key="1">
    <citation type="journal article" date="2019" name="Curr. Biol.">
        <title>Genome Sequence of Striga asiatica Provides Insight into the Evolution of Plant Parasitism.</title>
        <authorList>
            <person name="Yoshida S."/>
            <person name="Kim S."/>
            <person name="Wafula E.K."/>
            <person name="Tanskanen J."/>
            <person name="Kim Y.M."/>
            <person name="Honaas L."/>
            <person name="Yang Z."/>
            <person name="Spallek T."/>
            <person name="Conn C.E."/>
            <person name="Ichihashi Y."/>
            <person name="Cheong K."/>
            <person name="Cui S."/>
            <person name="Der J.P."/>
            <person name="Gundlach H."/>
            <person name="Jiao Y."/>
            <person name="Hori C."/>
            <person name="Ishida J.K."/>
            <person name="Kasahara H."/>
            <person name="Kiba T."/>
            <person name="Kim M.S."/>
            <person name="Koo N."/>
            <person name="Laohavisit A."/>
            <person name="Lee Y.H."/>
            <person name="Lumba S."/>
            <person name="McCourt P."/>
            <person name="Mortimer J.C."/>
            <person name="Mutuku J.M."/>
            <person name="Nomura T."/>
            <person name="Sasaki-Sekimoto Y."/>
            <person name="Seto Y."/>
            <person name="Wang Y."/>
            <person name="Wakatake T."/>
            <person name="Sakakibara H."/>
            <person name="Demura T."/>
            <person name="Yamaguchi S."/>
            <person name="Yoneyama K."/>
            <person name="Manabe R.I."/>
            <person name="Nelson D.C."/>
            <person name="Schulman A.H."/>
            <person name="Timko M.P."/>
            <person name="dePamphilis C.W."/>
            <person name="Choi D."/>
            <person name="Shirasu K."/>
        </authorList>
    </citation>
    <scope>NUCLEOTIDE SEQUENCE [LARGE SCALE GENOMIC DNA]</scope>
    <source>
        <strain evidence="3">cv. UVA1</strain>
    </source>
</reference>
<accession>A0A5A7PY94</accession>
<dbReference type="EMBL" id="BKCP01005383">
    <property type="protein sequence ID" value="GER37522.1"/>
    <property type="molecule type" value="Genomic_DNA"/>
</dbReference>
<comment type="caution">
    <text evidence="2">The sequence shown here is derived from an EMBL/GenBank/DDBJ whole genome shotgun (WGS) entry which is preliminary data.</text>
</comment>
<protein>
    <submittedName>
        <fullName evidence="2">UvrABC system protein A</fullName>
    </submittedName>
</protein>
<name>A0A5A7PY94_STRAF</name>
<dbReference type="Proteomes" id="UP000325081">
    <property type="component" value="Unassembled WGS sequence"/>
</dbReference>
<feature type="signal peptide" evidence="1">
    <location>
        <begin position="1"/>
        <end position="17"/>
    </location>
</feature>
<dbReference type="OrthoDB" id="1938519at2759"/>
<keyword evidence="1" id="KW-0732">Signal</keyword>